<dbReference type="PANTHER" id="PTHR40114">
    <property type="entry name" value="SLR0698 PROTEIN"/>
    <property type="match status" value="1"/>
</dbReference>
<gene>
    <name evidence="3" type="ORF">V3328_05670</name>
</gene>
<sequence>MAKEIERKFLVAGDGWRRGGHSSMRLRQAYLASTDAAAIRVRIVDDRDAFLTIKSAGKGMSRDEFEYSIPVADAEAMLALRVGEMIEKIRHAIPCADGDLTVDEFGGGNEGLVIAEIELPDEACDPALPDWIGAEVTDDRRFYNASLSARPFSAWAPADRAAILGSGG</sequence>
<comment type="caution">
    <text evidence="3">The sequence shown here is derived from an EMBL/GenBank/DDBJ whole genome shotgun (WGS) entry which is preliminary data.</text>
</comment>
<dbReference type="InterPro" id="IPR023577">
    <property type="entry name" value="CYTH_domain"/>
</dbReference>
<dbReference type="PANTHER" id="PTHR40114:SF1">
    <property type="entry name" value="SLR0698 PROTEIN"/>
    <property type="match status" value="1"/>
</dbReference>
<dbReference type="AlphaFoldDB" id="A0AAW9RPQ7"/>
<accession>A0AAW9RPQ7</accession>
<organism evidence="3 4">
    <name type="scientific">Microbaculum marinum</name>
    <dbReference type="NCBI Taxonomy" id="1764581"/>
    <lineage>
        <taxon>Bacteria</taxon>
        <taxon>Pseudomonadati</taxon>
        <taxon>Pseudomonadota</taxon>
        <taxon>Alphaproteobacteria</taxon>
        <taxon>Hyphomicrobiales</taxon>
        <taxon>Tepidamorphaceae</taxon>
        <taxon>Microbaculum</taxon>
    </lineage>
</organism>
<dbReference type="InterPro" id="IPR012042">
    <property type="entry name" value="NeuTTM/CthTTM-like"/>
</dbReference>
<dbReference type="Proteomes" id="UP001378188">
    <property type="component" value="Unassembled WGS sequence"/>
</dbReference>
<dbReference type="EMBL" id="JAZHOF010000002">
    <property type="protein sequence ID" value="MEJ8570949.1"/>
    <property type="molecule type" value="Genomic_DNA"/>
</dbReference>
<protein>
    <submittedName>
        <fullName evidence="3">CYTH domain-containing protein</fullName>
    </submittedName>
</protein>
<dbReference type="PIRSF" id="PIRSF016487">
    <property type="entry name" value="CYTH_UCP016487"/>
    <property type="match status" value="1"/>
</dbReference>
<reference evidence="3 4" key="1">
    <citation type="submission" date="2024-02" db="EMBL/GenBank/DDBJ databases">
        <title>Genome analysis and characterization of Microbaculum marinisediminis sp. nov., isolated from marine sediment.</title>
        <authorList>
            <person name="Du Z.-J."/>
            <person name="Ye Y.-Q."/>
            <person name="Zhang Z.-R."/>
            <person name="Yuan S.-M."/>
            <person name="Zhang X.-Y."/>
        </authorList>
    </citation>
    <scope>NUCLEOTIDE SEQUENCE [LARGE SCALE GENOMIC DNA]</scope>
    <source>
        <strain evidence="3 4">SDUM1044001</strain>
    </source>
</reference>
<feature type="domain" description="CYTH" evidence="2">
    <location>
        <begin position="2"/>
        <end position="149"/>
    </location>
</feature>
<evidence type="ECO:0000313" key="4">
    <source>
        <dbReference type="Proteomes" id="UP001378188"/>
    </source>
</evidence>
<dbReference type="RefSeq" id="WP_340328643.1">
    <property type="nucleotide sequence ID" value="NZ_JAZHOF010000002.1"/>
</dbReference>
<proteinExistence type="predicted"/>
<dbReference type="CDD" id="cd07891">
    <property type="entry name" value="CYTH-like_CthTTM-like_1"/>
    <property type="match status" value="1"/>
</dbReference>
<dbReference type="Pfam" id="PF01928">
    <property type="entry name" value="CYTH"/>
    <property type="match status" value="1"/>
</dbReference>
<evidence type="ECO:0000313" key="3">
    <source>
        <dbReference type="EMBL" id="MEJ8570949.1"/>
    </source>
</evidence>
<name>A0AAW9RPQ7_9HYPH</name>
<feature type="active site" description="Proton acceptor" evidence="1">
    <location>
        <position position="30"/>
    </location>
</feature>
<evidence type="ECO:0000259" key="2">
    <source>
        <dbReference type="PROSITE" id="PS51707"/>
    </source>
</evidence>
<evidence type="ECO:0000256" key="1">
    <source>
        <dbReference type="PIRSR" id="PIRSR016487-1"/>
    </source>
</evidence>
<dbReference type="PROSITE" id="PS51707">
    <property type="entry name" value="CYTH"/>
    <property type="match status" value="1"/>
</dbReference>
<dbReference type="Gene3D" id="2.40.320.10">
    <property type="entry name" value="Hypothetical Protein Pfu-838710-001"/>
    <property type="match status" value="1"/>
</dbReference>
<dbReference type="SUPFAM" id="SSF55154">
    <property type="entry name" value="CYTH-like phosphatases"/>
    <property type="match status" value="1"/>
</dbReference>
<dbReference type="SMART" id="SM01118">
    <property type="entry name" value="CYTH"/>
    <property type="match status" value="1"/>
</dbReference>
<dbReference type="InterPro" id="IPR033469">
    <property type="entry name" value="CYTH-like_dom_sf"/>
</dbReference>
<keyword evidence="4" id="KW-1185">Reference proteome</keyword>